<evidence type="ECO:0000256" key="1">
    <source>
        <dbReference type="ARBA" id="ARBA00022737"/>
    </source>
</evidence>
<dbReference type="Proteomes" id="UP001054821">
    <property type="component" value="Chromosome 4"/>
</dbReference>
<evidence type="ECO:0000313" key="5">
    <source>
        <dbReference type="Proteomes" id="UP001054821"/>
    </source>
</evidence>
<organism evidence="4 5">
    <name type="scientific">Prunus dulcis</name>
    <name type="common">Almond</name>
    <name type="synonym">Amygdalus dulcis</name>
    <dbReference type="NCBI Taxonomy" id="3755"/>
    <lineage>
        <taxon>Eukaryota</taxon>
        <taxon>Viridiplantae</taxon>
        <taxon>Streptophyta</taxon>
        <taxon>Embryophyta</taxon>
        <taxon>Tracheophyta</taxon>
        <taxon>Spermatophyta</taxon>
        <taxon>Magnoliopsida</taxon>
        <taxon>eudicotyledons</taxon>
        <taxon>Gunneridae</taxon>
        <taxon>Pentapetalae</taxon>
        <taxon>rosids</taxon>
        <taxon>fabids</taxon>
        <taxon>Rosales</taxon>
        <taxon>Rosaceae</taxon>
        <taxon>Amygdaloideae</taxon>
        <taxon>Amygdaleae</taxon>
        <taxon>Prunus</taxon>
    </lineage>
</organism>
<evidence type="ECO:0008006" key="6">
    <source>
        <dbReference type="Google" id="ProtNLM"/>
    </source>
</evidence>
<gene>
    <name evidence="4" type="ORF">L3X38_022892</name>
</gene>
<dbReference type="SUPFAM" id="SSF48403">
    <property type="entry name" value="Ankyrin repeat"/>
    <property type="match status" value="1"/>
</dbReference>
<protein>
    <recommendedName>
        <fullName evidence="6">Ankyrin repeat family protein</fullName>
    </recommendedName>
</protein>
<evidence type="ECO:0000256" key="3">
    <source>
        <dbReference type="PROSITE-ProRule" id="PRU00023"/>
    </source>
</evidence>
<name>A0AAD4VWZ1_PRUDU</name>
<dbReference type="PANTHER" id="PTHR24126">
    <property type="entry name" value="ANKYRIN REPEAT, PH AND SEC7 DOMAIN CONTAINING PROTEIN SECG-RELATED"/>
    <property type="match status" value="1"/>
</dbReference>
<dbReference type="Pfam" id="PF12796">
    <property type="entry name" value="Ank_2"/>
    <property type="match status" value="1"/>
</dbReference>
<dbReference type="PANTHER" id="PTHR24126:SF14">
    <property type="entry name" value="ANK_REP_REGION DOMAIN-CONTAINING PROTEIN"/>
    <property type="match status" value="1"/>
</dbReference>
<dbReference type="InterPro" id="IPR002110">
    <property type="entry name" value="Ankyrin_rpt"/>
</dbReference>
<comment type="caution">
    <text evidence="4">The sequence shown here is derived from an EMBL/GenBank/DDBJ whole genome shotgun (WGS) entry which is preliminary data.</text>
</comment>
<dbReference type="PROSITE" id="PS50297">
    <property type="entry name" value="ANK_REP_REGION"/>
    <property type="match status" value="1"/>
</dbReference>
<dbReference type="InterPro" id="IPR036770">
    <property type="entry name" value="Ankyrin_rpt-contain_sf"/>
</dbReference>
<proteinExistence type="predicted"/>
<dbReference type="EMBL" id="JAJFAZ020000004">
    <property type="protein sequence ID" value="KAI5332763.1"/>
    <property type="molecule type" value="Genomic_DNA"/>
</dbReference>
<keyword evidence="2 3" id="KW-0040">ANK repeat</keyword>
<keyword evidence="5" id="KW-1185">Reference proteome</keyword>
<reference evidence="4 5" key="1">
    <citation type="journal article" date="2022" name="G3 (Bethesda)">
        <title>Whole-genome sequence and methylome profiling of the almond [Prunus dulcis (Mill.) D.A. Webb] cultivar 'Nonpareil'.</title>
        <authorList>
            <person name="D'Amico-Willman K.M."/>
            <person name="Ouma W.Z."/>
            <person name="Meulia T."/>
            <person name="Sideli G.M."/>
            <person name="Gradziel T.M."/>
            <person name="Fresnedo-Ramirez J."/>
        </authorList>
    </citation>
    <scope>NUCLEOTIDE SEQUENCE [LARGE SCALE GENOMIC DNA]</scope>
    <source>
        <strain evidence="4">Clone GOH B32 T37-40</strain>
    </source>
</reference>
<accession>A0AAD4VWZ1</accession>
<keyword evidence="1" id="KW-0677">Repeat</keyword>
<sequence length="149" mass="16677">MDPSLYEAATSGDVGFLRQIMRDGGASIDLLHQKTPKDNNILHISAKFKQTDFFENVDPDQFGHLFWATNKKGDTPLHVASRVGCHEIVKLLIQVAKQPLSIEGADEESGLADGETHNFKQLLEKTNSQRDTAMLLKYKCFSFSLNLQI</sequence>
<dbReference type="Gene3D" id="1.25.40.20">
    <property type="entry name" value="Ankyrin repeat-containing domain"/>
    <property type="match status" value="1"/>
</dbReference>
<evidence type="ECO:0000256" key="2">
    <source>
        <dbReference type="ARBA" id="ARBA00023043"/>
    </source>
</evidence>
<dbReference type="AlphaFoldDB" id="A0AAD4VWZ1"/>
<feature type="repeat" description="ANK" evidence="3">
    <location>
        <begin position="72"/>
        <end position="94"/>
    </location>
</feature>
<evidence type="ECO:0000313" key="4">
    <source>
        <dbReference type="EMBL" id="KAI5332763.1"/>
    </source>
</evidence>
<dbReference type="PROSITE" id="PS50088">
    <property type="entry name" value="ANK_REPEAT"/>
    <property type="match status" value="1"/>
</dbReference>